<keyword evidence="6" id="KW-0067">ATP-binding</keyword>
<keyword evidence="3" id="KW-0808">Transferase</keyword>
<dbReference type="PANTHER" id="PTHR21499:SF3">
    <property type="entry name" value="ASPARTOKINASE"/>
    <property type="match status" value="1"/>
</dbReference>
<dbReference type="Proteomes" id="UP000567293">
    <property type="component" value="Unassembled WGS sequence"/>
</dbReference>
<dbReference type="Pfam" id="PF00696">
    <property type="entry name" value="AA_kinase"/>
    <property type="match status" value="1"/>
</dbReference>
<dbReference type="InterPro" id="IPR036393">
    <property type="entry name" value="AceGlu_kinase-like_sf"/>
</dbReference>
<sequence>MNDLLVMKFGGTSVGSAGRMRAAAALASRERRNRPVLVVVSAMSKITDLLLDTMRHAEAGDR</sequence>
<protein>
    <recommendedName>
        <fullName evidence="2">aspartate kinase</fullName>
        <ecNumber evidence="2">2.7.2.4</ecNumber>
    </recommendedName>
</protein>
<dbReference type="PANTHER" id="PTHR21499">
    <property type="entry name" value="ASPARTATE KINASE"/>
    <property type="match status" value="1"/>
</dbReference>
<dbReference type="SUPFAM" id="SSF53633">
    <property type="entry name" value="Carbamate kinase-like"/>
    <property type="match status" value="1"/>
</dbReference>
<keyword evidence="10" id="KW-1185">Reference proteome</keyword>
<evidence type="ECO:0000256" key="3">
    <source>
        <dbReference type="ARBA" id="ARBA00022679"/>
    </source>
</evidence>
<dbReference type="EMBL" id="JACDQQ010001521">
    <property type="protein sequence ID" value="MBA0086454.1"/>
    <property type="molecule type" value="Genomic_DNA"/>
</dbReference>
<evidence type="ECO:0000256" key="1">
    <source>
        <dbReference type="ARBA" id="ARBA00010122"/>
    </source>
</evidence>
<reference evidence="9" key="1">
    <citation type="submission" date="2020-06" db="EMBL/GenBank/DDBJ databases">
        <title>Legume-microbial interactions unlock mineral nutrients during tropical forest succession.</title>
        <authorList>
            <person name="Epihov D.Z."/>
        </authorList>
    </citation>
    <scope>NUCLEOTIDE SEQUENCE [LARGE SCALE GENOMIC DNA]</scope>
    <source>
        <strain evidence="9">Pan2503</strain>
    </source>
</reference>
<evidence type="ECO:0000313" key="9">
    <source>
        <dbReference type="EMBL" id="MBA0086454.1"/>
    </source>
</evidence>
<dbReference type="InterPro" id="IPR001048">
    <property type="entry name" value="Asp/Glu/Uridylate_kinase"/>
</dbReference>
<keyword evidence="4" id="KW-0547">Nucleotide-binding</keyword>
<dbReference type="InterPro" id="IPR018042">
    <property type="entry name" value="Aspartate_kinase_CS"/>
</dbReference>
<comment type="similarity">
    <text evidence="1">Belongs to the aspartokinase family.</text>
</comment>
<evidence type="ECO:0000259" key="8">
    <source>
        <dbReference type="Pfam" id="PF00696"/>
    </source>
</evidence>
<proteinExistence type="inferred from homology"/>
<comment type="caution">
    <text evidence="9">The sequence shown here is derived from an EMBL/GenBank/DDBJ whole genome shotgun (WGS) entry which is preliminary data.</text>
</comment>
<evidence type="ECO:0000256" key="4">
    <source>
        <dbReference type="ARBA" id="ARBA00022741"/>
    </source>
</evidence>
<feature type="non-terminal residue" evidence="9">
    <location>
        <position position="62"/>
    </location>
</feature>
<dbReference type="GO" id="GO:0009090">
    <property type="term" value="P:homoserine biosynthetic process"/>
    <property type="evidence" value="ECO:0007669"/>
    <property type="project" value="TreeGrafter"/>
</dbReference>
<evidence type="ECO:0000256" key="7">
    <source>
        <dbReference type="ARBA" id="ARBA00047872"/>
    </source>
</evidence>
<dbReference type="Gene3D" id="3.40.1160.10">
    <property type="entry name" value="Acetylglutamate kinase-like"/>
    <property type="match status" value="1"/>
</dbReference>
<dbReference type="EC" id="2.7.2.4" evidence="2"/>
<evidence type="ECO:0000256" key="6">
    <source>
        <dbReference type="ARBA" id="ARBA00022840"/>
    </source>
</evidence>
<dbReference type="GO" id="GO:0004072">
    <property type="term" value="F:aspartate kinase activity"/>
    <property type="evidence" value="ECO:0007669"/>
    <property type="project" value="UniProtKB-EC"/>
</dbReference>
<dbReference type="GO" id="GO:0005829">
    <property type="term" value="C:cytosol"/>
    <property type="evidence" value="ECO:0007669"/>
    <property type="project" value="TreeGrafter"/>
</dbReference>
<dbReference type="GO" id="GO:0009089">
    <property type="term" value="P:lysine biosynthetic process via diaminopimelate"/>
    <property type="evidence" value="ECO:0007669"/>
    <property type="project" value="TreeGrafter"/>
</dbReference>
<organism evidence="9 10">
    <name type="scientific">Candidatus Acidiferrum panamense</name>
    <dbReference type="NCBI Taxonomy" id="2741543"/>
    <lineage>
        <taxon>Bacteria</taxon>
        <taxon>Pseudomonadati</taxon>
        <taxon>Acidobacteriota</taxon>
        <taxon>Terriglobia</taxon>
        <taxon>Candidatus Acidiferrales</taxon>
        <taxon>Candidatus Acidiferrum</taxon>
    </lineage>
</organism>
<comment type="catalytic activity">
    <reaction evidence="7">
        <text>L-aspartate + ATP = 4-phospho-L-aspartate + ADP</text>
        <dbReference type="Rhea" id="RHEA:23776"/>
        <dbReference type="ChEBI" id="CHEBI:29991"/>
        <dbReference type="ChEBI" id="CHEBI:30616"/>
        <dbReference type="ChEBI" id="CHEBI:57535"/>
        <dbReference type="ChEBI" id="CHEBI:456216"/>
        <dbReference type="EC" id="2.7.2.4"/>
    </reaction>
</comment>
<evidence type="ECO:0000256" key="5">
    <source>
        <dbReference type="ARBA" id="ARBA00022777"/>
    </source>
</evidence>
<evidence type="ECO:0000256" key="2">
    <source>
        <dbReference type="ARBA" id="ARBA00013059"/>
    </source>
</evidence>
<feature type="domain" description="Aspartate/glutamate/uridylate kinase" evidence="8">
    <location>
        <begin position="4"/>
        <end position="53"/>
    </location>
</feature>
<evidence type="ECO:0000313" key="10">
    <source>
        <dbReference type="Proteomes" id="UP000567293"/>
    </source>
</evidence>
<gene>
    <name evidence="9" type="ORF">HRJ53_15850</name>
</gene>
<name>A0A7V8NRZ8_9BACT</name>
<accession>A0A7V8NRZ8</accession>
<dbReference type="PROSITE" id="PS00324">
    <property type="entry name" value="ASPARTOKINASE"/>
    <property type="match status" value="1"/>
</dbReference>
<dbReference type="AlphaFoldDB" id="A0A7V8NRZ8"/>
<keyword evidence="5 9" id="KW-0418">Kinase</keyword>
<dbReference type="GO" id="GO:0005524">
    <property type="term" value="F:ATP binding"/>
    <property type="evidence" value="ECO:0007669"/>
    <property type="project" value="UniProtKB-KW"/>
</dbReference>